<sequence length="345" mass="37114">MTLDGAVTGTMPGLEGLERLLDGYRGASAYLIPMTAADGRTMLGNNGDRIMHAVFHRILERLDIRAVAAPAAADVVIVPPNGALLEVYGFPELLAERLRGAEGVPLVIFPSSTLFPTRDPAFMFRGRSAETLWITREKYSFDHLDEQWGLSLADVGVTLALDHDVVASGHEFVPELLGGAGSGGGLLVAGRRDKEAADLRSAGSGSTHGARASGQASARLLARLKKAVPYGPWYTAAVRRARRAQLAAAADRLLGRLPAETRAELEHAGRRRDVDLSAVQYATYDEYRRVLRNADAVVTDRLHVGLPAAILGKRVVLVEAGYHKLQGVYERSLAELPNVELVGAR</sequence>
<dbReference type="RefSeq" id="WP_344792743.1">
    <property type="nucleotide sequence ID" value="NZ_BAABBV010000002.1"/>
</dbReference>
<dbReference type="EMBL" id="BAABBV010000002">
    <property type="protein sequence ID" value="GAA4166183.1"/>
    <property type="molecule type" value="Genomic_DNA"/>
</dbReference>
<accession>A0ABP7ZNL0</accession>
<dbReference type="Proteomes" id="UP001415169">
    <property type="component" value="Unassembled WGS sequence"/>
</dbReference>
<evidence type="ECO:0000313" key="2">
    <source>
        <dbReference type="Proteomes" id="UP001415169"/>
    </source>
</evidence>
<protein>
    <recommendedName>
        <fullName evidence="3">Polysaccharide pyruvyl transferase domain-containing protein</fullName>
    </recommendedName>
</protein>
<proteinExistence type="predicted"/>
<keyword evidence="2" id="KW-1185">Reference proteome</keyword>
<organism evidence="1 2">
    <name type="scientific">Gryllotalpicola daejeonensis</name>
    <dbReference type="NCBI Taxonomy" id="993087"/>
    <lineage>
        <taxon>Bacteria</taxon>
        <taxon>Bacillati</taxon>
        <taxon>Actinomycetota</taxon>
        <taxon>Actinomycetes</taxon>
        <taxon>Micrococcales</taxon>
        <taxon>Microbacteriaceae</taxon>
        <taxon>Gryllotalpicola</taxon>
    </lineage>
</organism>
<evidence type="ECO:0008006" key="3">
    <source>
        <dbReference type="Google" id="ProtNLM"/>
    </source>
</evidence>
<name>A0ABP7ZNL0_9MICO</name>
<gene>
    <name evidence="1" type="ORF">GCM10022286_30440</name>
</gene>
<reference evidence="1" key="2">
    <citation type="submission" date="2023-12" db="EMBL/GenBank/DDBJ databases">
        <authorList>
            <person name="Sun Q."/>
            <person name="Inoue M."/>
        </authorList>
    </citation>
    <scope>NUCLEOTIDE SEQUENCE</scope>
    <source>
        <strain evidence="1">JCM 17590</strain>
    </source>
</reference>
<evidence type="ECO:0000313" key="1">
    <source>
        <dbReference type="EMBL" id="GAA4166183.1"/>
    </source>
</evidence>
<comment type="caution">
    <text evidence="1">The sequence shown here is derived from an EMBL/GenBank/DDBJ whole genome shotgun (WGS) entry which is preliminary data.</text>
</comment>
<reference evidence="1" key="1">
    <citation type="journal article" date="2014" name="Int. J. Syst. Evol. Microbiol.">
        <title>Complete genome of a new Firmicutes species belonging to the dominant human colonic microbiota ('Ruminococcus bicirculans') reveals two chromosomes and a selective capacity to utilize plant glucans.</title>
        <authorList>
            <consortium name="NISC Comparative Sequencing Program"/>
            <person name="Wegmann U."/>
            <person name="Louis P."/>
            <person name="Goesmann A."/>
            <person name="Henrissat B."/>
            <person name="Duncan S.H."/>
            <person name="Flint H.J."/>
        </authorList>
    </citation>
    <scope>NUCLEOTIDE SEQUENCE</scope>
    <source>
        <strain evidence="1">JCM 17590</strain>
    </source>
</reference>